<evidence type="ECO:0000256" key="10">
    <source>
        <dbReference type="ARBA" id="ARBA00023136"/>
    </source>
</evidence>
<evidence type="ECO:0000256" key="6">
    <source>
        <dbReference type="ARBA" id="ARBA00022679"/>
    </source>
</evidence>
<dbReference type="InterPro" id="IPR001460">
    <property type="entry name" value="PCN-bd_Tpept"/>
</dbReference>
<feature type="transmembrane region" description="Helical" evidence="15">
    <location>
        <begin position="39"/>
        <end position="59"/>
    </location>
</feature>
<evidence type="ECO:0000256" key="9">
    <source>
        <dbReference type="ARBA" id="ARBA00022984"/>
    </source>
</evidence>
<dbReference type="GO" id="GO:0008955">
    <property type="term" value="F:peptidoglycan glycosyltransferase activity"/>
    <property type="evidence" value="ECO:0007669"/>
    <property type="project" value="UniProtKB-EC"/>
</dbReference>
<dbReference type="EC" id="2.4.99.28" evidence="13"/>
<dbReference type="Gene3D" id="1.10.3810.10">
    <property type="entry name" value="Biosynthetic peptidoglycan transglycosylase-like"/>
    <property type="match status" value="1"/>
</dbReference>
<dbReference type="GO" id="GO:0009252">
    <property type="term" value="P:peptidoglycan biosynthetic process"/>
    <property type="evidence" value="ECO:0007669"/>
    <property type="project" value="UniProtKB-KW"/>
</dbReference>
<dbReference type="Proteomes" id="UP000178726">
    <property type="component" value="Unassembled WGS sequence"/>
</dbReference>
<dbReference type="Pfam" id="PF17957">
    <property type="entry name" value="Big_7"/>
    <property type="match status" value="1"/>
</dbReference>
<dbReference type="SUPFAM" id="SSF53955">
    <property type="entry name" value="Lysozyme-like"/>
    <property type="match status" value="1"/>
</dbReference>
<dbReference type="SUPFAM" id="SSF56601">
    <property type="entry name" value="beta-lactamase/transpeptidase-like"/>
    <property type="match status" value="1"/>
</dbReference>
<proteinExistence type="predicted"/>
<keyword evidence="2" id="KW-1003">Cell membrane</keyword>
<keyword evidence="7" id="KW-0378">Hydrolase</keyword>
<dbReference type="InterPro" id="IPR036950">
    <property type="entry name" value="PBP_transglycosylase"/>
</dbReference>
<dbReference type="STRING" id="1798689.A3I29_01425"/>
<keyword evidence="3" id="KW-0121">Carboxypeptidase</keyword>
<comment type="catalytic activity">
    <reaction evidence="14">
        <text>[GlcNAc-(1-&gt;4)-Mur2Ac(oyl-L-Ala-gamma-D-Glu-L-Lys-D-Ala-D-Ala)](n)-di-trans,octa-cis-undecaprenyl diphosphate + beta-D-GlcNAc-(1-&gt;4)-Mur2Ac(oyl-L-Ala-gamma-D-Glu-L-Lys-D-Ala-D-Ala)-di-trans,octa-cis-undecaprenyl diphosphate = [GlcNAc-(1-&gt;4)-Mur2Ac(oyl-L-Ala-gamma-D-Glu-L-Lys-D-Ala-D-Ala)](n+1)-di-trans,octa-cis-undecaprenyl diphosphate + di-trans,octa-cis-undecaprenyl diphosphate + H(+)</text>
        <dbReference type="Rhea" id="RHEA:23708"/>
        <dbReference type="Rhea" id="RHEA-COMP:9602"/>
        <dbReference type="Rhea" id="RHEA-COMP:9603"/>
        <dbReference type="ChEBI" id="CHEBI:15378"/>
        <dbReference type="ChEBI" id="CHEBI:58405"/>
        <dbReference type="ChEBI" id="CHEBI:60033"/>
        <dbReference type="ChEBI" id="CHEBI:78435"/>
        <dbReference type="EC" id="2.4.99.28"/>
    </reaction>
</comment>
<reference evidence="18 19" key="1">
    <citation type="journal article" date="2016" name="Nat. Commun.">
        <title>Thousands of microbial genomes shed light on interconnected biogeochemical processes in an aquifer system.</title>
        <authorList>
            <person name="Anantharaman K."/>
            <person name="Brown C.T."/>
            <person name="Hug L.A."/>
            <person name="Sharon I."/>
            <person name="Castelle C.J."/>
            <person name="Probst A.J."/>
            <person name="Thomas B.C."/>
            <person name="Singh A."/>
            <person name="Wilkins M.J."/>
            <person name="Karaoz U."/>
            <person name="Brodie E.L."/>
            <person name="Williams K.H."/>
            <person name="Hubbard S.S."/>
            <person name="Banfield J.F."/>
        </authorList>
    </citation>
    <scope>NUCLEOTIDE SEQUENCE [LARGE SCALE GENOMIC DNA]</scope>
</reference>
<dbReference type="AlphaFoldDB" id="A0A1F6N8X5"/>
<feature type="domain" description="Glycosyl transferase family 51" evidence="17">
    <location>
        <begin position="89"/>
        <end position="264"/>
    </location>
</feature>
<evidence type="ECO:0000259" key="17">
    <source>
        <dbReference type="Pfam" id="PF00912"/>
    </source>
</evidence>
<dbReference type="Gene3D" id="2.60.40.10">
    <property type="entry name" value="Immunoglobulins"/>
    <property type="match status" value="1"/>
</dbReference>
<comment type="subcellular location">
    <subcellularLocation>
        <location evidence="1">Cell membrane</location>
    </subcellularLocation>
</comment>
<protein>
    <recommendedName>
        <fullName evidence="13">peptidoglycan glycosyltransferase</fullName>
        <ecNumber evidence="13">2.4.99.28</ecNumber>
    </recommendedName>
</protein>
<evidence type="ECO:0000256" key="12">
    <source>
        <dbReference type="ARBA" id="ARBA00023316"/>
    </source>
</evidence>
<dbReference type="EMBL" id="MFQK01000053">
    <property type="protein sequence ID" value="OGH80344.1"/>
    <property type="molecule type" value="Genomic_DNA"/>
</dbReference>
<keyword evidence="9" id="KW-0573">Peptidoglycan synthesis</keyword>
<evidence type="ECO:0000256" key="14">
    <source>
        <dbReference type="ARBA" id="ARBA00049902"/>
    </source>
</evidence>
<dbReference type="GO" id="GO:0071555">
    <property type="term" value="P:cell wall organization"/>
    <property type="evidence" value="ECO:0007669"/>
    <property type="project" value="UniProtKB-KW"/>
</dbReference>
<dbReference type="InterPro" id="IPR001264">
    <property type="entry name" value="Glyco_trans_51"/>
</dbReference>
<evidence type="ECO:0000256" key="1">
    <source>
        <dbReference type="ARBA" id="ARBA00004236"/>
    </source>
</evidence>
<evidence type="ECO:0000256" key="7">
    <source>
        <dbReference type="ARBA" id="ARBA00022801"/>
    </source>
</evidence>
<dbReference type="GO" id="GO:0004180">
    <property type="term" value="F:carboxypeptidase activity"/>
    <property type="evidence" value="ECO:0007669"/>
    <property type="project" value="UniProtKB-KW"/>
</dbReference>
<dbReference type="Gene3D" id="3.40.710.10">
    <property type="entry name" value="DD-peptidase/beta-lactamase superfamily"/>
    <property type="match status" value="1"/>
</dbReference>
<dbReference type="InterPro" id="IPR012338">
    <property type="entry name" value="Beta-lactam/transpept-like"/>
</dbReference>
<keyword evidence="5" id="KW-0328">Glycosyltransferase</keyword>
<keyword evidence="15" id="KW-1133">Transmembrane helix</keyword>
<keyword evidence="10 15" id="KW-0472">Membrane</keyword>
<dbReference type="InterPro" id="IPR023346">
    <property type="entry name" value="Lysozyme-like_dom_sf"/>
</dbReference>
<keyword evidence="6" id="KW-0808">Transferase</keyword>
<keyword evidence="15" id="KW-0812">Transmembrane</keyword>
<evidence type="ECO:0000256" key="11">
    <source>
        <dbReference type="ARBA" id="ARBA00023268"/>
    </source>
</evidence>
<evidence type="ECO:0000256" key="4">
    <source>
        <dbReference type="ARBA" id="ARBA00022670"/>
    </source>
</evidence>
<evidence type="ECO:0000256" key="3">
    <source>
        <dbReference type="ARBA" id="ARBA00022645"/>
    </source>
</evidence>
<accession>A0A1F6N8X5</accession>
<feature type="domain" description="Penicillin-binding protein transpeptidase" evidence="16">
    <location>
        <begin position="354"/>
        <end position="632"/>
    </location>
</feature>
<dbReference type="GO" id="GO:0008360">
    <property type="term" value="P:regulation of cell shape"/>
    <property type="evidence" value="ECO:0007669"/>
    <property type="project" value="UniProtKB-KW"/>
</dbReference>
<dbReference type="GO" id="GO:0006508">
    <property type="term" value="P:proteolysis"/>
    <property type="evidence" value="ECO:0007669"/>
    <property type="project" value="UniProtKB-KW"/>
</dbReference>
<organism evidence="18 19">
    <name type="scientific">Candidatus Magasanikbacteria bacterium RIFCSPLOWO2_02_FULL_44_11</name>
    <dbReference type="NCBI Taxonomy" id="1798689"/>
    <lineage>
        <taxon>Bacteria</taxon>
        <taxon>Candidatus Magasanikiibacteriota</taxon>
    </lineage>
</organism>
<dbReference type="GO" id="GO:0008658">
    <property type="term" value="F:penicillin binding"/>
    <property type="evidence" value="ECO:0007669"/>
    <property type="project" value="InterPro"/>
</dbReference>
<keyword evidence="8" id="KW-0133">Cell shape</keyword>
<dbReference type="InterPro" id="IPR013783">
    <property type="entry name" value="Ig-like_fold"/>
</dbReference>
<dbReference type="InterPro" id="IPR050396">
    <property type="entry name" value="Glycosyltr_51/Transpeptidase"/>
</dbReference>
<evidence type="ECO:0000256" key="15">
    <source>
        <dbReference type="SAM" id="Phobius"/>
    </source>
</evidence>
<name>A0A1F6N8X5_9BACT</name>
<evidence type="ECO:0000313" key="18">
    <source>
        <dbReference type="EMBL" id="OGH80344.1"/>
    </source>
</evidence>
<keyword evidence="11" id="KW-0511">Multifunctional enzyme</keyword>
<evidence type="ECO:0000313" key="19">
    <source>
        <dbReference type="Proteomes" id="UP000178726"/>
    </source>
</evidence>
<dbReference type="GO" id="GO:0005886">
    <property type="term" value="C:plasma membrane"/>
    <property type="evidence" value="ECO:0007669"/>
    <property type="project" value="UniProtKB-SubCell"/>
</dbReference>
<evidence type="ECO:0000256" key="5">
    <source>
        <dbReference type="ARBA" id="ARBA00022676"/>
    </source>
</evidence>
<dbReference type="Pfam" id="PF00912">
    <property type="entry name" value="Transgly"/>
    <property type="match status" value="1"/>
</dbReference>
<evidence type="ECO:0000256" key="2">
    <source>
        <dbReference type="ARBA" id="ARBA00022475"/>
    </source>
</evidence>
<dbReference type="PANTHER" id="PTHR32282:SF11">
    <property type="entry name" value="PENICILLIN-BINDING PROTEIN 1B"/>
    <property type="match status" value="1"/>
</dbReference>
<sequence length="951" mass="106392">MTLPKNPLRKTRWYGDVPSNIQKYWGAQPRSWWIKKISYGLLIITGVGIVGGTVTMLIISRDLPDPNNISDRQVAESTKIYDRTGEHLLYEIFQNQKRTIVKLDEISIWVPKAFVSVEDKFFYEHNGVRLISILRAGVNNLIGRRTGSGGASTITQQLIKNTIVGSARSGFQGYFRKIKEALLALQLEKKYSKDDILKMYLNEIPLGSTNYGVEAASQSYFHKSSKELSLSEAATLAAMTQAPTRYLNNPDSLRNRRDLVLRLMFDQGYITEIQKSEAQNTALRLYRNSGIFDSPHFVLHVRQLLADQFGEKLIDTGGLKVITTLDYDKQKIAEEVVKEQADKLLKDANANNAALVALDPKTHQILAMVGSIDFRNEEVDGQFNVVTLGKLQPGSSFKPFVYTLAFQKGYTPETVLYDVKTNFDARDGQKYTPRNSYDKENGLVTMRKALQGSLNIPAVKTLYLTGINDTVEFAKRFGYSTFTGEYGLSMVLGAAEVNLLEHTNAYATLADNGHYNPPSSILKVTDNKGDTLYEWQNDEGTEAIAPELAAEITGVLTDDEARAYVFGRRGNLTLPDRPVAAKTGTTQESRDAWTLGYTPNLAAGVWVGNTPMPKPMKAGGNQLAGGIWHNFMARATKSMPIEFFPDPPPKAEGLKPVLSGADAGIKLKINMLTGRIANSSTPDHLIVEKVFLPPHDILQYVRRDDPRGLNPDVPEADPQYLAWEAALQEWVARQREKGVTITLEEPPTEYDTAQSLELIPTLEVVVPAAGQVYYTRTINFEVNATAPRGVGKVHYYIDGIRVATADSFPFSGSYSARNLSIGPHLVKVIAEDDLGNTAAKEIQIMMQADFDPPSFEWLEASPLAISGEEFPRTFFIDPFRWEEMKDIKIFWNNGGEERLIYTFNRVEDKLLANRLNFTWKNNPGHGTHLLRGVMTDKQGRFVERQLQVFIQ</sequence>
<dbReference type="PANTHER" id="PTHR32282">
    <property type="entry name" value="BINDING PROTEIN TRANSPEPTIDASE, PUTATIVE-RELATED"/>
    <property type="match status" value="1"/>
</dbReference>
<evidence type="ECO:0000256" key="13">
    <source>
        <dbReference type="ARBA" id="ARBA00044770"/>
    </source>
</evidence>
<dbReference type="Pfam" id="PF00905">
    <property type="entry name" value="Transpeptidase"/>
    <property type="match status" value="1"/>
</dbReference>
<keyword evidence="4" id="KW-0645">Protease</keyword>
<comment type="caution">
    <text evidence="18">The sequence shown here is derived from an EMBL/GenBank/DDBJ whole genome shotgun (WGS) entry which is preliminary data.</text>
</comment>
<dbReference type="GO" id="GO:0030288">
    <property type="term" value="C:outer membrane-bounded periplasmic space"/>
    <property type="evidence" value="ECO:0007669"/>
    <property type="project" value="TreeGrafter"/>
</dbReference>
<keyword evidence="12" id="KW-0961">Cell wall biogenesis/degradation</keyword>
<evidence type="ECO:0000259" key="16">
    <source>
        <dbReference type="Pfam" id="PF00905"/>
    </source>
</evidence>
<gene>
    <name evidence="18" type="ORF">A3I29_01425</name>
</gene>
<evidence type="ECO:0000256" key="8">
    <source>
        <dbReference type="ARBA" id="ARBA00022960"/>
    </source>
</evidence>